<evidence type="ECO:0000313" key="2">
    <source>
        <dbReference type="Proteomes" id="UP000324705"/>
    </source>
</evidence>
<proteinExistence type="predicted"/>
<gene>
    <name evidence="1" type="ORF">TRITD_7Av1G084510</name>
</gene>
<evidence type="ECO:0000313" key="1">
    <source>
        <dbReference type="EMBL" id="VAI73507.1"/>
    </source>
</evidence>
<dbReference type="AlphaFoldDB" id="A0A9R0Z9G5"/>
<accession>A0A9R0Z9G5</accession>
<dbReference type="Gramene" id="TRITD7Av1G084510.3">
    <property type="protein sequence ID" value="TRITD7Av1G084510.3"/>
    <property type="gene ID" value="TRITD7Av1G084510"/>
</dbReference>
<dbReference type="EMBL" id="LT934123">
    <property type="protein sequence ID" value="VAI73507.1"/>
    <property type="molecule type" value="Genomic_DNA"/>
</dbReference>
<reference evidence="1 2" key="1">
    <citation type="submission" date="2017-09" db="EMBL/GenBank/DDBJ databases">
        <authorList>
            <consortium name="International Durum Wheat Genome Sequencing Consortium (IDWGSC)"/>
            <person name="Milanesi L."/>
        </authorList>
    </citation>
    <scope>NUCLEOTIDE SEQUENCE [LARGE SCALE GENOMIC DNA]</scope>
    <source>
        <strain evidence="2">cv. Svevo</strain>
    </source>
</reference>
<protein>
    <submittedName>
        <fullName evidence="1">Uncharacterized protein</fullName>
    </submittedName>
</protein>
<dbReference type="Proteomes" id="UP000324705">
    <property type="component" value="Chromosome 7A"/>
</dbReference>
<name>A0A9R0Z9G5_TRITD</name>
<sequence length="70" mass="7995">MVFGMNDARRKASGRIEVEDLCSKLTSLLPQDYRLGASEFNDQNIVLDRYVAFCSLALITVVEFKICTRY</sequence>
<organism evidence="1 2">
    <name type="scientific">Triticum turgidum subsp. durum</name>
    <name type="common">Durum wheat</name>
    <name type="synonym">Triticum durum</name>
    <dbReference type="NCBI Taxonomy" id="4567"/>
    <lineage>
        <taxon>Eukaryota</taxon>
        <taxon>Viridiplantae</taxon>
        <taxon>Streptophyta</taxon>
        <taxon>Embryophyta</taxon>
        <taxon>Tracheophyta</taxon>
        <taxon>Spermatophyta</taxon>
        <taxon>Magnoliopsida</taxon>
        <taxon>Liliopsida</taxon>
        <taxon>Poales</taxon>
        <taxon>Poaceae</taxon>
        <taxon>BOP clade</taxon>
        <taxon>Pooideae</taxon>
        <taxon>Triticodae</taxon>
        <taxon>Triticeae</taxon>
        <taxon>Triticinae</taxon>
        <taxon>Triticum</taxon>
    </lineage>
</organism>
<keyword evidence="2" id="KW-1185">Reference proteome</keyword>